<dbReference type="PANTHER" id="PTHR11138">
    <property type="entry name" value="METHIONYL-TRNA FORMYLTRANSFERASE"/>
    <property type="match status" value="1"/>
</dbReference>
<evidence type="ECO:0000259" key="10">
    <source>
        <dbReference type="Pfam" id="PF02911"/>
    </source>
</evidence>
<sequence>MAAPPYIVFAGTPVFAAVALRRLLETGYRIGAVYTQPDRPSGRGRRLVPSPVKDIAITHQLPLYQPATLKDKASQTQLAALAPDLMVVAAYGLILPTAVLQIPPLGCINIHASLLPRWRGAAPIQRALLAGDKETGISIMQMDAGLDTGPVLHTARYPIQPKDTAAIVHDQLAELGAEALLQCLPSLLEKKANTAVLQDESRACYAPKIRKEEAWLDWSQPAIFLERQVRAFNPWPVAQTQIEGRILRVWSATALAKTTHVLPGTLLAVHKTGIDIATGNGTLRLLEVQPAGKRVMTVQAYLSAHLLTPGTVLVKSPGKTKSP</sequence>
<dbReference type="SUPFAM" id="SSF53328">
    <property type="entry name" value="Formyltransferase"/>
    <property type="match status" value="1"/>
</dbReference>
<dbReference type="InterPro" id="IPR041711">
    <property type="entry name" value="Met-tRNA-FMT_N"/>
</dbReference>
<keyword evidence="5 8" id="KW-0808">Transferase</keyword>
<evidence type="ECO:0000256" key="7">
    <source>
        <dbReference type="ARBA" id="ARBA00048558"/>
    </source>
</evidence>
<dbReference type="Gene3D" id="3.10.25.10">
    <property type="entry name" value="Formyl transferase, C-terminal domain"/>
    <property type="match status" value="1"/>
</dbReference>
<evidence type="ECO:0000256" key="8">
    <source>
        <dbReference type="HAMAP-Rule" id="MF_00182"/>
    </source>
</evidence>
<dbReference type="InterPro" id="IPR005793">
    <property type="entry name" value="Formyl_trans_C"/>
</dbReference>
<dbReference type="GO" id="GO:0004479">
    <property type="term" value="F:methionyl-tRNA formyltransferase activity"/>
    <property type="evidence" value="ECO:0007669"/>
    <property type="project" value="UniProtKB-UniRule"/>
</dbReference>
<reference evidence="11 12" key="1">
    <citation type="submission" date="2010-06" db="EMBL/GenBank/DDBJ databases">
        <title>Complete sequence of chromosome of Nitrosococcus watsoni C-113.</title>
        <authorList>
            <consortium name="US DOE Joint Genome Institute"/>
            <person name="Lucas S."/>
            <person name="Copeland A."/>
            <person name="Lapidus A."/>
            <person name="Cheng J.-F."/>
            <person name="Bruce D."/>
            <person name="Goodwin L."/>
            <person name="Pitluck S."/>
            <person name="Malfatti S.A."/>
            <person name="Chain P.S.G."/>
            <person name="Land M."/>
            <person name="Hauser L."/>
            <person name="Kyrpides N."/>
            <person name="Ivanova N."/>
            <person name="Cambell M.A."/>
            <person name="Heidelberg J.F."/>
            <person name="Klotz M.G."/>
            <person name="Woyke T."/>
        </authorList>
    </citation>
    <scope>NUCLEOTIDE SEQUENCE [LARGE SCALE GENOMIC DNA]</scope>
    <source>
        <strain evidence="11 12">C-113</strain>
    </source>
</reference>
<evidence type="ECO:0000313" key="11">
    <source>
        <dbReference type="EMBL" id="ADJ29791.1"/>
    </source>
</evidence>
<organism evidence="11 12">
    <name type="scientific">Nitrosococcus watsoni (strain C-113)</name>
    <dbReference type="NCBI Taxonomy" id="105559"/>
    <lineage>
        <taxon>Bacteria</taxon>
        <taxon>Pseudomonadati</taxon>
        <taxon>Pseudomonadota</taxon>
        <taxon>Gammaproteobacteria</taxon>
        <taxon>Chromatiales</taxon>
        <taxon>Chromatiaceae</taxon>
        <taxon>Nitrosococcus</taxon>
    </lineage>
</organism>
<dbReference type="InterPro" id="IPR005794">
    <property type="entry name" value="Fmt"/>
</dbReference>
<keyword evidence="12" id="KW-1185">Reference proteome</keyword>
<keyword evidence="6 8" id="KW-0648">Protein biosynthesis</keyword>
<dbReference type="CDD" id="cd08646">
    <property type="entry name" value="FMT_core_Met-tRNA-FMT_N"/>
    <property type="match status" value="1"/>
</dbReference>
<dbReference type="InterPro" id="IPR002376">
    <property type="entry name" value="Formyl_transf_N"/>
</dbReference>
<evidence type="ECO:0000256" key="2">
    <source>
        <dbReference type="ARBA" id="ARBA00010699"/>
    </source>
</evidence>
<evidence type="ECO:0000256" key="1">
    <source>
        <dbReference type="ARBA" id="ARBA00002606"/>
    </source>
</evidence>
<dbReference type="HAMAP" id="MF_00182">
    <property type="entry name" value="Formyl_trans"/>
    <property type="match status" value="1"/>
</dbReference>
<comment type="catalytic activity">
    <reaction evidence="7 8">
        <text>L-methionyl-tRNA(fMet) + (6R)-10-formyltetrahydrofolate = N-formyl-L-methionyl-tRNA(fMet) + (6S)-5,6,7,8-tetrahydrofolate + H(+)</text>
        <dbReference type="Rhea" id="RHEA:24380"/>
        <dbReference type="Rhea" id="RHEA-COMP:9952"/>
        <dbReference type="Rhea" id="RHEA-COMP:9953"/>
        <dbReference type="ChEBI" id="CHEBI:15378"/>
        <dbReference type="ChEBI" id="CHEBI:57453"/>
        <dbReference type="ChEBI" id="CHEBI:78530"/>
        <dbReference type="ChEBI" id="CHEBI:78844"/>
        <dbReference type="ChEBI" id="CHEBI:195366"/>
        <dbReference type="EC" id="2.1.2.9"/>
    </reaction>
</comment>
<comment type="function">
    <text evidence="1 8">Attaches a formyl group to the free amino group of methionyl-tRNA(fMet). The formyl group appears to play a dual role in the initiator identity of N-formylmethionyl-tRNA by promoting its recognition by IF2 and preventing the misappropriation of this tRNA by the elongation apparatus.</text>
</comment>
<dbReference type="RefSeq" id="WP_013221851.1">
    <property type="nucleotide sequence ID" value="NC_014315.1"/>
</dbReference>
<evidence type="ECO:0000259" key="9">
    <source>
        <dbReference type="Pfam" id="PF00551"/>
    </source>
</evidence>
<protein>
    <recommendedName>
        <fullName evidence="4 8">Methionyl-tRNA formyltransferase</fullName>
        <ecNumber evidence="3 8">2.1.2.9</ecNumber>
    </recommendedName>
</protein>
<evidence type="ECO:0000256" key="4">
    <source>
        <dbReference type="ARBA" id="ARBA00016014"/>
    </source>
</evidence>
<dbReference type="Gene3D" id="3.40.50.170">
    <property type="entry name" value="Formyl transferase, N-terminal domain"/>
    <property type="match status" value="1"/>
</dbReference>
<feature type="domain" description="Formyl transferase N-terminal" evidence="9">
    <location>
        <begin position="9"/>
        <end position="183"/>
    </location>
</feature>
<evidence type="ECO:0000256" key="6">
    <source>
        <dbReference type="ARBA" id="ARBA00022917"/>
    </source>
</evidence>
<dbReference type="PROSITE" id="PS00373">
    <property type="entry name" value="GART"/>
    <property type="match status" value="1"/>
</dbReference>
<dbReference type="NCBIfam" id="TIGR00460">
    <property type="entry name" value="fmt"/>
    <property type="match status" value="1"/>
</dbReference>
<feature type="domain" description="Formyl transferase C-terminal" evidence="10">
    <location>
        <begin position="208"/>
        <end position="304"/>
    </location>
</feature>
<dbReference type="AlphaFoldDB" id="D8K4I9"/>
<proteinExistence type="inferred from homology"/>
<dbReference type="InterPro" id="IPR044135">
    <property type="entry name" value="Met-tRNA-FMT_C"/>
</dbReference>
<dbReference type="InterPro" id="IPR011034">
    <property type="entry name" value="Formyl_transferase-like_C_sf"/>
</dbReference>
<name>D8K4I9_NITWC</name>
<dbReference type="InterPro" id="IPR001555">
    <property type="entry name" value="GART_AS"/>
</dbReference>
<dbReference type="STRING" id="105559.Nwat_3072"/>
<dbReference type="GO" id="GO:0005829">
    <property type="term" value="C:cytosol"/>
    <property type="evidence" value="ECO:0007669"/>
    <property type="project" value="TreeGrafter"/>
</dbReference>
<dbReference type="eggNOG" id="COG0223">
    <property type="taxonomic scope" value="Bacteria"/>
</dbReference>
<dbReference type="CDD" id="cd08704">
    <property type="entry name" value="Met_tRNA_FMT_C"/>
    <property type="match status" value="1"/>
</dbReference>
<gene>
    <name evidence="8" type="primary">fmt</name>
    <name evidence="11" type="ordered locus">Nwat_3072</name>
</gene>
<accession>D8K4I9</accession>
<dbReference type="EC" id="2.1.2.9" evidence="3 8"/>
<dbReference type="HOGENOM" id="CLU_033347_1_2_6"/>
<dbReference type="Proteomes" id="UP000000393">
    <property type="component" value="Chromosome"/>
</dbReference>
<dbReference type="InterPro" id="IPR037022">
    <property type="entry name" value="Formyl_trans_C_sf"/>
</dbReference>
<evidence type="ECO:0000256" key="3">
    <source>
        <dbReference type="ARBA" id="ARBA00012261"/>
    </source>
</evidence>
<feature type="binding site" evidence="8">
    <location>
        <begin position="113"/>
        <end position="116"/>
    </location>
    <ligand>
        <name>(6S)-5,6,7,8-tetrahydrofolate</name>
        <dbReference type="ChEBI" id="CHEBI:57453"/>
    </ligand>
</feature>
<dbReference type="InterPro" id="IPR036477">
    <property type="entry name" value="Formyl_transf_N_sf"/>
</dbReference>
<dbReference type="SUPFAM" id="SSF50486">
    <property type="entry name" value="FMT C-terminal domain-like"/>
    <property type="match status" value="1"/>
</dbReference>
<evidence type="ECO:0000256" key="5">
    <source>
        <dbReference type="ARBA" id="ARBA00022679"/>
    </source>
</evidence>
<dbReference type="KEGG" id="nwa:Nwat_3072"/>
<dbReference type="Pfam" id="PF00551">
    <property type="entry name" value="Formyl_trans_N"/>
    <property type="match status" value="1"/>
</dbReference>
<dbReference type="Pfam" id="PF02911">
    <property type="entry name" value="Formyl_trans_C"/>
    <property type="match status" value="1"/>
</dbReference>
<dbReference type="OrthoDB" id="9802815at2"/>
<dbReference type="PANTHER" id="PTHR11138:SF5">
    <property type="entry name" value="METHIONYL-TRNA FORMYLTRANSFERASE, MITOCHONDRIAL"/>
    <property type="match status" value="1"/>
</dbReference>
<comment type="similarity">
    <text evidence="2 8">Belongs to the Fmt family.</text>
</comment>
<dbReference type="EMBL" id="CP002086">
    <property type="protein sequence ID" value="ADJ29791.1"/>
    <property type="molecule type" value="Genomic_DNA"/>
</dbReference>
<evidence type="ECO:0000313" key="12">
    <source>
        <dbReference type="Proteomes" id="UP000000393"/>
    </source>
</evidence>